<dbReference type="Ensembl" id="ENSORLT00020013971.1">
    <property type="protein sequence ID" value="ENSORLP00020000878.1"/>
    <property type="gene ID" value="ENSORLG00020001589.1"/>
</dbReference>
<feature type="chain" id="PRO_5018286582" evidence="8">
    <location>
        <begin position="18"/>
        <end position="197"/>
    </location>
</feature>
<protein>
    <submittedName>
        <fullName evidence="9">Uncharacterized protein</fullName>
    </submittedName>
</protein>
<dbReference type="Pfam" id="PF00143">
    <property type="entry name" value="Interferon"/>
    <property type="match status" value="1"/>
</dbReference>
<evidence type="ECO:0000313" key="10">
    <source>
        <dbReference type="Proteomes" id="UP000265180"/>
    </source>
</evidence>
<keyword evidence="5 8" id="KW-0732">Signal</keyword>
<dbReference type="PANTHER" id="PTHR11691">
    <property type="entry name" value="TYPE I INTERFERON"/>
    <property type="match status" value="1"/>
</dbReference>
<organism evidence="9 10">
    <name type="scientific">Oryzias latipes</name>
    <name type="common">Japanese rice fish</name>
    <name type="synonym">Japanese killifish</name>
    <dbReference type="NCBI Taxonomy" id="8090"/>
    <lineage>
        <taxon>Eukaryota</taxon>
        <taxon>Metazoa</taxon>
        <taxon>Chordata</taxon>
        <taxon>Craniata</taxon>
        <taxon>Vertebrata</taxon>
        <taxon>Euteleostomi</taxon>
        <taxon>Actinopterygii</taxon>
        <taxon>Neopterygii</taxon>
        <taxon>Teleostei</taxon>
        <taxon>Neoteleostei</taxon>
        <taxon>Acanthomorphata</taxon>
        <taxon>Ovalentaria</taxon>
        <taxon>Atherinomorphae</taxon>
        <taxon>Beloniformes</taxon>
        <taxon>Adrianichthyidae</taxon>
        <taxon>Oryziinae</taxon>
        <taxon>Oryzias</taxon>
    </lineage>
</organism>
<evidence type="ECO:0000256" key="4">
    <source>
        <dbReference type="ARBA" id="ARBA00022525"/>
    </source>
</evidence>
<reference key="1">
    <citation type="journal article" date="2007" name="Nature">
        <title>The medaka draft genome and insights into vertebrate genome evolution.</title>
        <authorList>
            <person name="Kasahara M."/>
            <person name="Naruse K."/>
            <person name="Sasaki S."/>
            <person name="Nakatani Y."/>
            <person name="Qu W."/>
            <person name="Ahsan B."/>
            <person name="Yamada T."/>
            <person name="Nagayasu Y."/>
            <person name="Doi K."/>
            <person name="Kasai Y."/>
            <person name="Jindo T."/>
            <person name="Kobayashi D."/>
            <person name="Shimada A."/>
            <person name="Toyoda A."/>
            <person name="Kuroki Y."/>
            <person name="Fujiyama A."/>
            <person name="Sasaki T."/>
            <person name="Shimizu A."/>
            <person name="Asakawa S."/>
            <person name="Shimizu N."/>
            <person name="Hashimoto S."/>
            <person name="Yang J."/>
            <person name="Lee Y."/>
            <person name="Matsushima K."/>
            <person name="Sugano S."/>
            <person name="Sakaizumi M."/>
            <person name="Narita T."/>
            <person name="Ohishi K."/>
            <person name="Haga S."/>
            <person name="Ohta F."/>
            <person name="Nomoto H."/>
            <person name="Nogata K."/>
            <person name="Morishita T."/>
            <person name="Endo T."/>
            <person name="Shin-I T."/>
            <person name="Takeda H."/>
            <person name="Morishita S."/>
            <person name="Kohara Y."/>
        </authorList>
    </citation>
    <scope>NUCLEOTIDE SEQUENCE [LARGE SCALE GENOMIC DNA]</scope>
    <source>
        <strain>Hd-rR</strain>
    </source>
</reference>
<proteinExistence type="inferred from homology"/>
<dbReference type="Proteomes" id="UP000265180">
    <property type="component" value="Chromosome 19"/>
</dbReference>
<reference evidence="9" key="3">
    <citation type="submission" date="2025-08" db="UniProtKB">
        <authorList>
            <consortium name="Ensembl"/>
        </authorList>
    </citation>
    <scope>IDENTIFICATION</scope>
    <source>
        <strain evidence="9">HNI</strain>
    </source>
</reference>
<comment type="subcellular location">
    <subcellularLocation>
        <location evidence="1">Secreted</location>
    </subcellularLocation>
</comment>
<evidence type="ECO:0000256" key="1">
    <source>
        <dbReference type="ARBA" id="ARBA00004613"/>
    </source>
</evidence>
<evidence type="ECO:0000256" key="5">
    <source>
        <dbReference type="ARBA" id="ARBA00022729"/>
    </source>
</evidence>
<comment type="similarity">
    <text evidence="2">Belongs to the alpha/beta interferon family.</text>
</comment>
<keyword evidence="4" id="KW-0964">Secreted</keyword>
<keyword evidence="6" id="KW-0051">Antiviral defense</keyword>
<evidence type="ECO:0000256" key="8">
    <source>
        <dbReference type="SAM" id="SignalP"/>
    </source>
</evidence>
<evidence type="ECO:0000313" key="9">
    <source>
        <dbReference type="Ensembl" id="ENSORLP00020000878.1"/>
    </source>
</evidence>
<dbReference type="SUPFAM" id="SSF47266">
    <property type="entry name" value="4-helical cytokines"/>
    <property type="match status" value="1"/>
</dbReference>
<reference evidence="9 10" key="2">
    <citation type="submission" date="2017-04" db="EMBL/GenBank/DDBJ databases">
        <title>CpG methylation of centromeres and impact of large insertions on vertebrate speciation.</title>
        <authorList>
            <person name="Ichikawa K."/>
            <person name="Yoshimura J."/>
            <person name="Morishita S."/>
        </authorList>
    </citation>
    <scope>NUCLEOTIDE SEQUENCE</scope>
    <source>
        <strain evidence="9 10">HNI</strain>
    </source>
</reference>
<dbReference type="GO" id="GO:0005125">
    <property type="term" value="F:cytokine activity"/>
    <property type="evidence" value="ECO:0007669"/>
    <property type="project" value="UniProtKB-KW"/>
</dbReference>
<reference evidence="9" key="4">
    <citation type="submission" date="2025-09" db="UniProtKB">
        <authorList>
            <consortium name="Ensembl"/>
        </authorList>
    </citation>
    <scope>IDENTIFICATION</scope>
    <source>
        <strain evidence="9">HNI</strain>
    </source>
</reference>
<dbReference type="AlphaFoldDB" id="A0A3P9JYA9"/>
<evidence type="ECO:0000256" key="2">
    <source>
        <dbReference type="ARBA" id="ARBA00011033"/>
    </source>
</evidence>
<evidence type="ECO:0000256" key="7">
    <source>
        <dbReference type="ARBA" id="ARBA00023157"/>
    </source>
</evidence>
<dbReference type="GO" id="GO:0006955">
    <property type="term" value="P:immune response"/>
    <property type="evidence" value="ECO:0007669"/>
    <property type="project" value="UniProtKB-ARBA"/>
</dbReference>
<dbReference type="InterPro" id="IPR000471">
    <property type="entry name" value="Interferon_alpha/beta/delta"/>
</dbReference>
<dbReference type="Gene3D" id="1.20.1250.10">
    <property type="match status" value="1"/>
</dbReference>
<dbReference type="FunFam" id="1.20.1250.10:FF:000051">
    <property type="entry name" value="Type I interferon"/>
    <property type="match status" value="1"/>
</dbReference>
<feature type="signal peptide" evidence="8">
    <location>
        <begin position="1"/>
        <end position="17"/>
    </location>
</feature>
<sequence length="197" mass="22777">MLHRLVFACALVSLAGAEFSVRCRWLDHKFKQFSDTSLDLLEKMVNNATNSTEGDATEDIEVDFPHHLYRQASKESAENQVAFTVQVLKEVSALFEEENSFSSSWQQITVEKFLGVVNRQADELHSCVSESLVHKKNRKLRIYFKRLLDHILKKQGYSAEAWETIREETKAHLLRAQRAAFPFNLLQMNKCVWVLCV</sequence>
<keyword evidence="7" id="KW-1015">Disulfide bond</keyword>
<dbReference type="GO" id="GO:0051607">
    <property type="term" value="P:defense response to virus"/>
    <property type="evidence" value="ECO:0007669"/>
    <property type="project" value="UniProtKB-KW"/>
</dbReference>
<dbReference type="GO" id="GO:0005126">
    <property type="term" value="F:cytokine receptor binding"/>
    <property type="evidence" value="ECO:0007669"/>
    <property type="project" value="InterPro"/>
</dbReference>
<evidence type="ECO:0000256" key="3">
    <source>
        <dbReference type="ARBA" id="ARBA00022514"/>
    </source>
</evidence>
<name>A0A3P9JYA9_ORYLA</name>
<keyword evidence="3" id="KW-0202">Cytokine</keyword>
<dbReference type="GO" id="GO:0005615">
    <property type="term" value="C:extracellular space"/>
    <property type="evidence" value="ECO:0007669"/>
    <property type="project" value="UniProtKB-KW"/>
</dbReference>
<dbReference type="InterPro" id="IPR009079">
    <property type="entry name" value="4_helix_cytokine-like_core"/>
</dbReference>
<accession>A0A3P9JYA9</accession>
<evidence type="ECO:0000256" key="6">
    <source>
        <dbReference type="ARBA" id="ARBA00023118"/>
    </source>
</evidence>
<dbReference type="PANTHER" id="PTHR11691:SF73">
    <property type="entry name" value="INTERFERON BETA"/>
    <property type="match status" value="1"/>
</dbReference>